<dbReference type="EMBL" id="VTPC01000531">
    <property type="protein sequence ID" value="KAF2905458.1"/>
    <property type="molecule type" value="Genomic_DNA"/>
</dbReference>
<comment type="caution">
    <text evidence="13">The sequence shown here is derived from an EMBL/GenBank/DDBJ whole genome shotgun (WGS) entry which is preliminary data.</text>
</comment>
<evidence type="ECO:0000256" key="1">
    <source>
        <dbReference type="ARBA" id="ARBA00001970"/>
    </source>
</evidence>
<dbReference type="GO" id="GO:0016653">
    <property type="term" value="F:oxidoreductase activity, acting on NAD(P)H, heme protein as acceptor"/>
    <property type="evidence" value="ECO:0007669"/>
    <property type="project" value="TreeGrafter"/>
</dbReference>
<reference evidence="13" key="1">
    <citation type="submission" date="2019-08" db="EMBL/GenBank/DDBJ databases">
        <title>The genome of the North American firefly Photinus pyralis.</title>
        <authorList>
            <consortium name="Photinus pyralis genome working group"/>
            <person name="Fallon T.R."/>
            <person name="Sander Lower S.E."/>
            <person name="Weng J.-K."/>
        </authorList>
    </citation>
    <scope>NUCLEOTIDE SEQUENCE</scope>
    <source>
        <strain evidence="13">TRF0915ILg1</strain>
        <tissue evidence="13">Whole body</tissue>
    </source>
</reference>
<evidence type="ECO:0000256" key="10">
    <source>
        <dbReference type="ARBA" id="ARBA00044501"/>
    </source>
</evidence>
<evidence type="ECO:0008006" key="15">
    <source>
        <dbReference type="Google" id="ProtNLM"/>
    </source>
</evidence>
<comment type="catalytic activity">
    <reaction evidence="11">
        <text>Fe(II)-heme o + 2 A + H2O = Fe(II)-heme a + 2 AH2</text>
        <dbReference type="Rhea" id="RHEA:63388"/>
        <dbReference type="ChEBI" id="CHEBI:13193"/>
        <dbReference type="ChEBI" id="CHEBI:15377"/>
        <dbReference type="ChEBI" id="CHEBI:17499"/>
        <dbReference type="ChEBI" id="CHEBI:60530"/>
        <dbReference type="ChEBI" id="CHEBI:61715"/>
        <dbReference type="EC" id="1.17.99.9"/>
    </reaction>
    <physiologicalReaction direction="left-to-right" evidence="11">
        <dbReference type="Rhea" id="RHEA:63389"/>
    </physiologicalReaction>
</comment>
<evidence type="ECO:0000256" key="7">
    <source>
        <dbReference type="ARBA" id="ARBA00023004"/>
    </source>
</evidence>
<dbReference type="AlphaFoldDB" id="A0A8K0GPY2"/>
<protein>
    <recommendedName>
        <fullName evidence="15">Cytochrome c oxidase assembly protein COX15 homolog</fullName>
    </recommendedName>
</protein>
<dbReference type="GO" id="GO:0046872">
    <property type="term" value="F:metal ion binding"/>
    <property type="evidence" value="ECO:0007669"/>
    <property type="project" value="UniProtKB-KW"/>
</dbReference>
<dbReference type="InterPro" id="IPR009003">
    <property type="entry name" value="Peptidase_S1_PA"/>
</dbReference>
<keyword evidence="6" id="KW-0560">Oxidoreductase</keyword>
<evidence type="ECO:0000256" key="11">
    <source>
        <dbReference type="ARBA" id="ARBA00048044"/>
    </source>
</evidence>
<dbReference type="InterPro" id="IPR003780">
    <property type="entry name" value="COX15/CtaA_fam"/>
</dbReference>
<dbReference type="InterPro" id="IPR023754">
    <property type="entry name" value="HemeA_Synthase_type2"/>
</dbReference>
<keyword evidence="5 12" id="KW-1133">Transmembrane helix</keyword>
<feature type="transmembrane region" description="Helical" evidence="12">
    <location>
        <begin position="83"/>
        <end position="103"/>
    </location>
</feature>
<keyword evidence="7" id="KW-0408">Iron</keyword>
<dbReference type="SUPFAM" id="SSF50494">
    <property type="entry name" value="Trypsin-like serine proteases"/>
    <property type="match status" value="1"/>
</dbReference>
<evidence type="ECO:0000256" key="3">
    <source>
        <dbReference type="ARBA" id="ARBA00022692"/>
    </source>
</evidence>
<dbReference type="PANTHER" id="PTHR23289:SF2">
    <property type="entry name" value="CYTOCHROME C OXIDASE ASSEMBLY PROTEIN COX15 HOMOLOG"/>
    <property type="match status" value="1"/>
</dbReference>
<evidence type="ECO:0000256" key="4">
    <source>
        <dbReference type="ARBA" id="ARBA00022723"/>
    </source>
</evidence>
<comment type="pathway">
    <text evidence="10">Porphyrin-containing compound metabolism; heme A biosynthesis; heme A from heme O: step 1/1.</text>
</comment>
<evidence type="ECO:0000256" key="2">
    <source>
        <dbReference type="ARBA" id="ARBA00004141"/>
    </source>
</evidence>
<dbReference type="Proteomes" id="UP000801492">
    <property type="component" value="Unassembled WGS sequence"/>
</dbReference>
<evidence type="ECO:0000256" key="8">
    <source>
        <dbReference type="ARBA" id="ARBA00023133"/>
    </source>
</evidence>
<keyword evidence="3 12" id="KW-0812">Transmembrane</keyword>
<accession>A0A8K0GPY2</accession>
<evidence type="ECO:0000256" key="12">
    <source>
        <dbReference type="SAM" id="Phobius"/>
    </source>
</evidence>
<dbReference type="GO" id="GO:0006784">
    <property type="term" value="P:heme A biosynthetic process"/>
    <property type="evidence" value="ECO:0007669"/>
    <property type="project" value="InterPro"/>
</dbReference>
<feature type="transmembrane region" description="Helical" evidence="12">
    <location>
        <begin position="288"/>
        <end position="309"/>
    </location>
</feature>
<feature type="transmembrane region" description="Helical" evidence="12">
    <location>
        <begin position="197"/>
        <end position="215"/>
    </location>
</feature>
<feature type="transmembrane region" description="Helical" evidence="12">
    <location>
        <begin position="235"/>
        <end position="253"/>
    </location>
</feature>
<evidence type="ECO:0000256" key="6">
    <source>
        <dbReference type="ARBA" id="ARBA00023002"/>
    </source>
</evidence>
<dbReference type="GO" id="GO:0120547">
    <property type="term" value="F:heme A synthase activity"/>
    <property type="evidence" value="ECO:0007669"/>
    <property type="project" value="UniProtKB-EC"/>
</dbReference>
<comment type="subcellular location">
    <subcellularLocation>
        <location evidence="2">Membrane</location>
        <topology evidence="2">Multi-pass membrane protein</topology>
    </subcellularLocation>
</comment>
<evidence type="ECO:0000313" key="14">
    <source>
        <dbReference type="Proteomes" id="UP000801492"/>
    </source>
</evidence>
<dbReference type="Pfam" id="PF02628">
    <property type="entry name" value="COX15-CtaA"/>
    <property type="match status" value="1"/>
</dbReference>
<keyword evidence="14" id="KW-1185">Reference proteome</keyword>
<evidence type="ECO:0000256" key="9">
    <source>
        <dbReference type="ARBA" id="ARBA00023136"/>
    </source>
</evidence>
<dbReference type="OrthoDB" id="1726137at2759"/>
<feature type="transmembrane region" description="Helical" evidence="12">
    <location>
        <begin position="374"/>
        <end position="398"/>
    </location>
</feature>
<keyword evidence="9 12" id="KW-0472">Membrane</keyword>
<proteinExistence type="predicted"/>
<evidence type="ECO:0000256" key="5">
    <source>
        <dbReference type="ARBA" id="ARBA00022989"/>
    </source>
</evidence>
<organism evidence="13 14">
    <name type="scientific">Ignelater luminosus</name>
    <name type="common">Cucubano</name>
    <name type="synonym">Pyrophorus luminosus</name>
    <dbReference type="NCBI Taxonomy" id="2038154"/>
    <lineage>
        <taxon>Eukaryota</taxon>
        <taxon>Metazoa</taxon>
        <taxon>Ecdysozoa</taxon>
        <taxon>Arthropoda</taxon>
        <taxon>Hexapoda</taxon>
        <taxon>Insecta</taxon>
        <taxon>Pterygota</taxon>
        <taxon>Neoptera</taxon>
        <taxon>Endopterygota</taxon>
        <taxon>Coleoptera</taxon>
        <taxon>Polyphaga</taxon>
        <taxon>Elateriformia</taxon>
        <taxon>Elateroidea</taxon>
        <taxon>Elateridae</taxon>
        <taxon>Agrypninae</taxon>
        <taxon>Pyrophorini</taxon>
        <taxon>Ignelater</taxon>
    </lineage>
</organism>
<gene>
    <name evidence="13" type="ORF">ILUMI_00714</name>
</gene>
<keyword evidence="8" id="KW-0350">Heme biosynthesis</keyword>
<dbReference type="GO" id="GO:0005743">
    <property type="term" value="C:mitochondrial inner membrane"/>
    <property type="evidence" value="ECO:0007669"/>
    <property type="project" value="TreeGrafter"/>
</dbReference>
<keyword evidence="4" id="KW-0479">Metal-binding</keyword>
<comment type="cofactor">
    <cofactor evidence="1">
        <name>heme b</name>
        <dbReference type="ChEBI" id="CHEBI:60344"/>
    </cofactor>
</comment>
<sequence length="430" mass="48809">MLHVVRHCSSRLILPQAKLLLCNNTRHSFLRSNNIHRQLFQNAWRKSPLSNRIKNLKLFQSIGTVTVRLSAENASATKYKKAVGYWLLSCSGMVFVAVVLGGVTRLTESGLSMVTWKLLGEKMPRSEEEWVLEFQRYQQFPEFKIKNRDMTLSEFKRIWYMEYAHRMWGRAIGAVFLFPATFFWARGALTRPMKLRVLGFGALIAAQGLMGWYMVKSGLEDRFHGESDVPRVSQYRLAAHLSLAFVLYTLFLWSSLDHLLPAETLSNVSQQTIKAARKFRMLAHGCKGMVFFTAVTGAFIAGLDAGLVYNSFPKMADKWIPDDILAYKPVLSNFTENPTTVQFTHRVLGSTTLTLITTLWLLSRRRTLPPRAYFAANALGAMVWVQVTLGIFTLLLYVPTPLAASHQSGSLTLLSIAVWLTHELKRLPKI</sequence>
<evidence type="ECO:0000313" key="13">
    <source>
        <dbReference type="EMBL" id="KAF2905458.1"/>
    </source>
</evidence>
<feature type="transmembrane region" description="Helical" evidence="12">
    <location>
        <begin position="343"/>
        <end position="362"/>
    </location>
</feature>
<dbReference type="PANTHER" id="PTHR23289">
    <property type="entry name" value="CYTOCHROME C OXIDASE ASSEMBLY PROTEIN COX15"/>
    <property type="match status" value="1"/>
</dbReference>
<name>A0A8K0GPY2_IGNLU</name>
<feature type="transmembrane region" description="Helical" evidence="12">
    <location>
        <begin position="167"/>
        <end position="185"/>
    </location>
</feature>